<keyword evidence="4" id="KW-1185">Reference proteome</keyword>
<dbReference type="GeneID" id="30906811"/>
<dbReference type="EMBL" id="CP016239">
    <property type="protein sequence ID" value="ANQ05752.1"/>
    <property type="molecule type" value="Genomic_DNA"/>
</dbReference>
<evidence type="ECO:0000313" key="3">
    <source>
        <dbReference type="EMBL" id="ANQ05752.1"/>
    </source>
</evidence>
<keyword evidence="2" id="KW-1133">Transmembrane helix</keyword>
<feature type="transmembrane region" description="Helical" evidence="2">
    <location>
        <begin position="252"/>
        <end position="272"/>
    </location>
</feature>
<reference evidence="4" key="1">
    <citation type="submission" date="2016-06" db="EMBL/GenBank/DDBJ databases">
        <title>First high quality genome sequence of Plasmodium coatneyi using continuous long reads from single molecule, real-time sequencing.</title>
        <authorList>
            <person name="Chien J.-T."/>
            <person name="Pakala S.B."/>
            <person name="Geraldo J.A."/>
            <person name="Lapp S.A."/>
            <person name="Barnwell J.W."/>
            <person name="Kissinger J.C."/>
            <person name="Galinski M.R."/>
            <person name="Humphrey J.C."/>
        </authorList>
    </citation>
    <scope>NUCLEOTIDE SEQUENCE [LARGE SCALE GENOMIC DNA]</scope>
    <source>
        <strain evidence="4">Hackeri</strain>
    </source>
</reference>
<keyword evidence="2" id="KW-0812">Transmembrane</keyword>
<evidence type="ECO:0000256" key="2">
    <source>
        <dbReference type="SAM" id="Phobius"/>
    </source>
</evidence>
<evidence type="ECO:0000313" key="4">
    <source>
        <dbReference type="Proteomes" id="UP000092716"/>
    </source>
</evidence>
<dbReference type="InterPro" id="IPR008780">
    <property type="entry name" value="Plasmodium_Vir"/>
</dbReference>
<gene>
    <name evidence="3" type="ORF">PCOAH_00000920</name>
</gene>
<dbReference type="Pfam" id="PF05795">
    <property type="entry name" value="Plasmodium_Vir"/>
    <property type="match status" value="1"/>
</dbReference>
<keyword evidence="2" id="KW-0472">Membrane</keyword>
<feature type="region of interest" description="Disordered" evidence="1">
    <location>
        <begin position="222"/>
        <end position="242"/>
    </location>
</feature>
<dbReference type="VEuPathDB" id="PlasmoDB:PCOAH_00000920"/>
<sequence length="276" mass="30734">MPDPAKTSLKVPKLDKSNSDIFFYSKFNKETDKCDGNSTINSIKGKLEMELQSYAGVQDNKEKIIKGVCSASKMEGTSSSPSLYSDRCNFLFFWIGELLSKSLDDILFSTIVQLICTELEKWYTTNGCKILCTSANKDLFLKRKTIFDYYHDNSVILTAILSKDSNCVTKYVPYLEKILPIYNEVKDDCDGNSKTDPYCKEFVTWFKDENDPEQLKTQCDSAQERFGPKPGPRSGPGTTASNVGSTALPTAAIVPSALAAVGLPTIVTFLLYKVQF</sequence>
<proteinExistence type="predicted"/>
<evidence type="ECO:0000256" key="1">
    <source>
        <dbReference type="SAM" id="MobiDB-lite"/>
    </source>
</evidence>
<dbReference type="RefSeq" id="XP_019912447.1">
    <property type="nucleotide sequence ID" value="XM_020056909.1"/>
</dbReference>
<accession>A0A1B1DSN5</accession>
<dbReference type="KEGG" id="pcot:PCOAH_00000920"/>
<dbReference type="Proteomes" id="UP000092716">
    <property type="component" value="Chromosome 1"/>
</dbReference>
<dbReference type="OrthoDB" id="383226at2759"/>
<organism evidence="3 4">
    <name type="scientific">Plasmodium coatneyi</name>
    <dbReference type="NCBI Taxonomy" id="208452"/>
    <lineage>
        <taxon>Eukaryota</taxon>
        <taxon>Sar</taxon>
        <taxon>Alveolata</taxon>
        <taxon>Apicomplexa</taxon>
        <taxon>Aconoidasida</taxon>
        <taxon>Haemosporida</taxon>
        <taxon>Plasmodiidae</taxon>
        <taxon>Plasmodium</taxon>
    </lineage>
</organism>
<dbReference type="AlphaFoldDB" id="A0A1B1DSN5"/>
<protein>
    <submittedName>
        <fullName evidence="3">KIR protein</fullName>
    </submittedName>
</protein>
<name>A0A1B1DSN5_9APIC</name>